<sequence length="92" mass="10588">MFPLGNKTAIDAVISKDDTGPSNNLACPLDNFARDKVKDMKDLYEKQLQYDFSGYVQHRMAQNMYVSLILPFVYMQEGSVKGTTQRRFNICR</sequence>
<accession>W7TQ62</accession>
<proteinExistence type="predicted"/>
<evidence type="ECO:0000313" key="2">
    <source>
        <dbReference type="Proteomes" id="UP000019335"/>
    </source>
</evidence>
<keyword evidence="2" id="KW-1185">Reference proteome</keyword>
<evidence type="ECO:0000313" key="1">
    <source>
        <dbReference type="EMBL" id="EWM28202.1"/>
    </source>
</evidence>
<protein>
    <submittedName>
        <fullName evidence="1">Uncharacterized protein</fullName>
    </submittedName>
</protein>
<gene>
    <name evidence="1" type="ORF">Naga_100004g123</name>
</gene>
<dbReference type="Proteomes" id="UP000019335">
    <property type="component" value="Chromosome 5"/>
</dbReference>
<dbReference type="AlphaFoldDB" id="W7TQ62"/>
<dbReference type="EMBL" id="AZIL01000352">
    <property type="protein sequence ID" value="EWM28202.1"/>
    <property type="molecule type" value="Genomic_DNA"/>
</dbReference>
<organism evidence="1 2">
    <name type="scientific">Nannochloropsis gaditana</name>
    <dbReference type="NCBI Taxonomy" id="72520"/>
    <lineage>
        <taxon>Eukaryota</taxon>
        <taxon>Sar</taxon>
        <taxon>Stramenopiles</taxon>
        <taxon>Ochrophyta</taxon>
        <taxon>Eustigmatophyceae</taxon>
        <taxon>Eustigmatales</taxon>
        <taxon>Monodopsidaceae</taxon>
        <taxon>Nannochloropsis</taxon>
    </lineage>
</organism>
<comment type="caution">
    <text evidence="1">The sequence shown here is derived from an EMBL/GenBank/DDBJ whole genome shotgun (WGS) entry which is preliminary data.</text>
</comment>
<name>W7TQ62_9STRA</name>
<reference evidence="1 2" key="1">
    <citation type="journal article" date="2014" name="Mol. Plant">
        <title>Chromosome Scale Genome Assembly and Transcriptome Profiling of Nannochloropsis gaditana in Nitrogen Depletion.</title>
        <authorList>
            <person name="Corteggiani Carpinelli E."/>
            <person name="Telatin A."/>
            <person name="Vitulo N."/>
            <person name="Forcato C."/>
            <person name="D'Angelo M."/>
            <person name="Schiavon R."/>
            <person name="Vezzi A."/>
            <person name="Giacometti G.M."/>
            <person name="Morosinotto T."/>
            <person name="Valle G."/>
        </authorList>
    </citation>
    <scope>NUCLEOTIDE SEQUENCE [LARGE SCALE GENOMIC DNA]</scope>
    <source>
        <strain evidence="1 2">B-31</strain>
    </source>
</reference>